<evidence type="ECO:0000313" key="4">
    <source>
        <dbReference type="Proteomes" id="UP000799441"/>
    </source>
</evidence>
<gene>
    <name evidence="3" type="ORF">K431DRAFT_141108</name>
</gene>
<keyword evidence="1" id="KW-0175">Coiled coil</keyword>
<name>A0A9P4UM88_9PEZI</name>
<evidence type="ECO:0000313" key="3">
    <source>
        <dbReference type="EMBL" id="KAF2718096.1"/>
    </source>
</evidence>
<accession>A0A9P4UM88</accession>
<reference evidence="3" key="1">
    <citation type="journal article" date="2020" name="Stud. Mycol.">
        <title>101 Dothideomycetes genomes: a test case for predicting lifestyles and emergence of pathogens.</title>
        <authorList>
            <person name="Haridas S."/>
            <person name="Albert R."/>
            <person name="Binder M."/>
            <person name="Bloem J."/>
            <person name="Labutti K."/>
            <person name="Salamov A."/>
            <person name="Andreopoulos B."/>
            <person name="Baker S."/>
            <person name="Barry K."/>
            <person name="Bills G."/>
            <person name="Bluhm B."/>
            <person name="Cannon C."/>
            <person name="Castanera R."/>
            <person name="Culley D."/>
            <person name="Daum C."/>
            <person name="Ezra D."/>
            <person name="Gonzalez J."/>
            <person name="Henrissat B."/>
            <person name="Kuo A."/>
            <person name="Liang C."/>
            <person name="Lipzen A."/>
            <person name="Lutzoni F."/>
            <person name="Magnuson J."/>
            <person name="Mondo S."/>
            <person name="Nolan M."/>
            <person name="Ohm R."/>
            <person name="Pangilinan J."/>
            <person name="Park H.-J."/>
            <person name="Ramirez L."/>
            <person name="Alfaro M."/>
            <person name="Sun H."/>
            <person name="Tritt A."/>
            <person name="Yoshinaga Y."/>
            <person name="Zwiers L.-H."/>
            <person name="Turgeon B."/>
            <person name="Goodwin S."/>
            <person name="Spatafora J."/>
            <person name="Crous P."/>
            <person name="Grigoriev I."/>
        </authorList>
    </citation>
    <scope>NUCLEOTIDE SEQUENCE</scope>
    <source>
        <strain evidence="3">CBS 116435</strain>
    </source>
</reference>
<proteinExistence type="predicted"/>
<feature type="region of interest" description="Disordered" evidence="2">
    <location>
        <begin position="125"/>
        <end position="152"/>
    </location>
</feature>
<sequence length="275" mass="30516">MSGTKQFNIDELKTIGMQCGGRLPPASAVQAMFLYEMQRQTETEKLFEGAMFALARDGDKLSGHSGRLANVEDQIEELKRQKTQSDVAARVQIGKVRLDAFQVSLNQCVVGMGAIRERLQAIEEGSASMEHEDSTTDSAADSTAACGKQEKSSSSEDVYADTALWCDIKELNTNIDVLFDERDAMVKYLDGVSERQKQQYEKQEAFNQQIINRLDQLERLVKQGTHDCTSAARLGRAVLEQSTESGKTGFSPDLLENYKPVTSVNEFIPGKPWTS</sequence>
<evidence type="ECO:0000256" key="1">
    <source>
        <dbReference type="SAM" id="Coils"/>
    </source>
</evidence>
<protein>
    <submittedName>
        <fullName evidence="3">Uncharacterized protein</fullName>
    </submittedName>
</protein>
<dbReference type="Proteomes" id="UP000799441">
    <property type="component" value="Unassembled WGS sequence"/>
</dbReference>
<feature type="compositionally biased region" description="Low complexity" evidence="2">
    <location>
        <begin position="136"/>
        <end position="145"/>
    </location>
</feature>
<keyword evidence="4" id="KW-1185">Reference proteome</keyword>
<organism evidence="3 4">
    <name type="scientific">Polychaeton citri CBS 116435</name>
    <dbReference type="NCBI Taxonomy" id="1314669"/>
    <lineage>
        <taxon>Eukaryota</taxon>
        <taxon>Fungi</taxon>
        <taxon>Dikarya</taxon>
        <taxon>Ascomycota</taxon>
        <taxon>Pezizomycotina</taxon>
        <taxon>Dothideomycetes</taxon>
        <taxon>Dothideomycetidae</taxon>
        <taxon>Capnodiales</taxon>
        <taxon>Capnodiaceae</taxon>
        <taxon>Polychaeton</taxon>
    </lineage>
</organism>
<comment type="caution">
    <text evidence="3">The sequence shown here is derived from an EMBL/GenBank/DDBJ whole genome shotgun (WGS) entry which is preliminary data.</text>
</comment>
<evidence type="ECO:0000256" key="2">
    <source>
        <dbReference type="SAM" id="MobiDB-lite"/>
    </source>
</evidence>
<dbReference type="OrthoDB" id="3863316at2759"/>
<feature type="coiled-coil region" evidence="1">
    <location>
        <begin position="61"/>
        <end position="88"/>
    </location>
</feature>
<dbReference type="AlphaFoldDB" id="A0A9P4UM88"/>
<dbReference type="EMBL" id="MU003830">
    <property type="protein sequence ID" value="KAF2718096.1"/>
    <property type="molecule type" value="Genomic_DNA"/>
</dbReference>